<dbReference type="Gene3D" id="3.30.420.10">
    <property type="entry name" value="Ribonuclease H-like superfamily/Ribonuclease H"/>
    <property type="match status" value="1"/>
</dbReference>
<comment type="caution">
    <text evidence="1">The sequence shown here is derived from an EMBL/GenBank/DDBJ whole genome shotgun (WGS) entry which is preliminary data.</text>
</comment>
<dbReference type="InterPro" id="IPR036397">
    <property type="entry name" value="RNaseH_sf"/>
</dbReference>
<accession>A0AAV4IJ85</accession>
<dbReference type="EMBL" id="BMAT01013337">
    <property type="protein sequence ID" value="GFS10548.1"/>
    <property type="molecule type" value="Genomic_DNA"/>
</dbReference>
<proteinExistence type="predicted"/>
<evidence type="ECO:0000313" key="2">
    <source>
        <dbReference type="Proteomes" id="UP000762676"/>
    </source>
</evidence>
<evidence type="ECO:0000313" key="1">
    <source>
        <dbReference type="EMBL" id="GFS10548.1"/>
    </source>
</evidence>
<gene>
    <name evidence="1" type="ORF">ElyMa_006649300</name>
</gene>
<reference evidence="1 2" key="1">
    <citation type="journal article" date="2021" name="Elife">
        <title>Chloroplast acquisition without the gene transfer in kleptoplastic sea slugs, Plakobranchus ocellatus.</title>
        <authorList>
            <person name="Maeda T."/>
            <person name="Takahashi S."/>
            <person name="Yoshida T."/>
            <person name="Shimamura S."/>
            <person name="Takaki Y."/>
            <person name="Nagai Y."/>
            <person name="Toyoda A."/>
            <person name="Suzuki Y."/>
            <person name="Arimoto A."/>
            <person name="Ishii H."/>
            <person name="Satoh N."/>
            <person name="Nishiyama T."/>
            <person name="Hasebe M."/>
            <person name="Maruyama T."/>
            <person name="Minagawa J."/>
            <person name="Obokata J."/>
            <person name="Shigenobu S."/>
        </authorList>
    </citation>
    <scope>NUCLEOTIDE SEQUENCE [LARGE SCALE GENOMIC DNA]</scope>
</reference>
<name>A0AAV4IJ85_9GAST</name>
<dbReference type="Proteomes" id="UP000762676">
    <property type="component" value="Unassembled WGS sequence"/>
</dbReference>
<sequence>MVLTAWGSAAPNKFQKVNTVKNQTLRIITGDMGLAPIIQLESQAELESLQERRDTKLMTQRLKWKIYETISTHCCALHKPQSRPEAIKEALKLMEEVTADQSGAKVVILSDSKSVPQKSEDPKASKQEYLRETLQNLEMQKETLILQWIPGH</sequence>
<dbReference type="GO" id="GO:0003676">
    <property type="term" value="F:nucleic acid binding"/>
    <property type="evidence" value="ECO:0007669"/>
    <property type="project" value="InterPro"/>
</dbReference>
<keyword evidence="2" id="KW-1185">Reference proteome</keyword>
<evidence type="ECO:0008006" key="3">
    <source>
        <dbReference type="Google" id="ProtNLM"/>
    </source>
</evidence>
<organism evidence="1 2">
    <name type="scientific">Elysia marginata</name>
    <dbReference type="NCBI Taxonomy" id="1093978"/>
    <lineage>
        <taxon>Eukaryota</taxon>
        <taxon>Metazoa</taxon>
        <taxon>Spiralia</taxon>
        <taxon>Lophotrochozoa</taxon>
        <taxon>Mollusca</taxon>
        <taxon>Gastropoda</taxon>
        <taxon>Heterobranchia</taxon>
        <taxon>Euthyneura</taxon>
        <taxon>Panpulmonata</taxon>
        <taxon>Sacoglossa</taxon>
        <taxon>Placobranchoidea</taxon>
        <taxon>Plakobranchidae</taxon>
        <taxon>Elysia</taxon>
    </lineage>
</organism>
<protein>
    <recommendedName>
        <fullName evidence="3">RNase H type-1 domain-containing protein</fullName>
    </recommendedName>
</protein>
<dbReference type="AlphaFoldDB" id="A0AAV4IJ85"/>